<comment type="caution">
    <text evidence="2">The sequence shown here is derived from an EMBL/GenBank/DDBJ whole genome shotgun (WGS) entry which is preliminary data.</text>
</comment>
<proteinExistence type="predicted"/>
<dbReference type="Proteomes" id="UP001597116">
    <property type="component" value="Unassembled WGS sequence"/>
</dbReference>
<dbReference type="Pfam" id="PF18962">
    <property type="entry name" value="Por_Secre_tail"/>
    <property type="match status" value="1"/>
</dbReference>
<dbReference type="InterPro" id="IPR026444">
    <property type="entry name" value="Secre_tail"/>
</dbReference>
<dbReference type="EMBL" id="JBHTLP010000001">
    <property type="protein sequence ID" value="MFD1139478.1"/>
    <property type="molecule type" value="Genomic_DNA"/>
</dbReference>
<evidence type="ECO:0000259" key="1">
    <source>
        <dbReference type="Pfam" id="PF18962"/>
    </source>
</evidence>
<dbReference type="RefSeq" id="WP_265990166.1">
    <property type="nucleotide sequence ID" value="NZ_CP110973.1"/>
</dbReference>
<keyword evidence="3" id="KW-1185">Reference proteome</keyword>
<gene>
    <name evidence="2" type="ORF">ACFQ4C_00060</name>
</gene>
<sequence length="929" mass="99894">MKNRYKRLWVSGLLLISTLAGYGQSGGIITTERTGRKGLVSFTSPVPLSEISNGRHVNGYVKKYGNGPFVFPVGHQGAYRPFGADAGGTLGAYFGKDPSVGSLADGGPFPATSKDNSVGRVSTREFWDVDGASATRLTLTWNAASALGELTGENISLLSIVGWNPATARWEKITSVVDDQPIQGGTSSLEAGSITTVQRIVPDFYRAYTLAALTSAGLPVNYRGKLETVDCRTVTGWAWDQNYPNAALTVELVEGTTVHASAVASLYRQDLADAGTGTGSYGFRLPLPASLIDGNTHAVSVRVRGSTYALTNSPQSVTCGHRGELEAVSCETAQGWAWDQNHPDEVLTVELVEGNTVYGTAPASGFREDLKSKGIGTGQYGFTIPLPAGFKDGKEHQLSVRVNQVDYKLAGSPKTIRCAEPQYLGRVEGLDCKTVVGWVWDRNNPQSTLTVELVEGNTVWATATANTFLAGLKNEALGSTGYYGFSLSIPAALKDGQHHQVSLRVKGSTYQLTESVRTLNCAANEYLGRMEGLNCEIAVGWVWDRNNPNAALTVELVENDIVYAAGTANLYLVGLKNEAMGSTGYYGFGIPIPRTLKDGNVHQLSARVKGSQYALTDSPRSLQCAANQYLGRVEGLDCKTVVGWVWDRNNPQSTLTVELVEGNTVWATATANTFLAGLKNEALGSTGYYGFSLSIPAALKDGQHHQVSLRVKGSTYQLTESVRTLNCAANEYLGRMEGLNCEIAVGWVWDRNNPNAALTVELLEGNTVLATAPANGYLDGLRNEAMGSTGYYGFALPVPASLRDGKPHQLSTRVQASSYVLTNSPQNITCSSSVGRLSLVNAENPEWKLGIAPNPSTGKLEVTFGLEDNQKALLRIVDRLGRVVWQLPVEGKGGSYRQTIDLSQQLDGVYFLQLQKGSHREAKHFILLK</sequence>
<protein>
    <submittedName>
        <fullName evidence="2">T9SS type A sorting domain-containing protein</fullName>
    </submittedName>
</protein>
<name>A0ABW3PWJ6_9BACT</name>
<dbReference type="NCBIfam" id="TIGR04183">
    <property type="entry name" value="Por_Secre_tail"/>
    <property type="match status" value="1"/>
</dbReference>
<organism evidence="2 3">
    <name type="scientific">Larkinella insperata</name>
    <dbReference type="NCBI Taxonomy" id="332158"/>
    <lineage>
        <taxon>Bacteria</taxon>
        <taxon>Pseudomonadati</taxon>
        <taxon>Bacteroidota</taxon>
        <taxon>Cytophagia</taxon>
        <taxon>Cytophagales</taxon>
        <taxon>Spirosomataceae</taxon>
        <taxon>Larkinella</taxon>
    </lineage>
</organism>
<evidence type="ECO:0000313" key="3">
    <source>
        <dbReference type="Proteomes" id="UP001597116"/>
    </source>
</evidence>
<reference evidence="3" key="1">
    <citation type="journal article" date="2019" name="Int. J. Syst. Evol. Microbiol.">
        <title>The Global Catalogue of Microorganisms (GCM) 10K type strain sequencing project: providing services to taxonomists for standard genome sequencing and annotation.</title>
        <authorList>
            <consortium name="The Broad Institute Genomics Platform"/>
            <consortium name="The Broad Institute Genome Sequencing Center for Infectious Disease"/>
            <person name="Wu L."/>
            <person name="Ma J."/>
        </authorList>
    </citation>
    <scope>NUCLEOTIDE SEQUENCE [LARGE SCALE GENOMIC DNA]</scope>
    <source>
        <strain evidence="3">CCUG 55608</strain>
    </source>
</reference>
<feature type="domain" description="Secretion system C-terminal sorting" evidence="1">
    <location>
        <begin position="852"/>
        <end position="926"/>
    </location>
</feature>
<evidence type="ECO:0000313" key="2">
    <source>
        <dbReference type="EMBL" id="MFD1139478.1"/>
    </source>
</evidence>
<accession>A0ABW3PWJ6</accession>